<gene>
    <name evidence="1" type="ORF">LAZ67_1005211</name>
</gene>
<evidence type="ECO:0000313" key="1">
    <source>
        <dbReference type="EMBL" id="UYV61537.1"/>
    </source>
</evidence>
<evidence type="ECO:0008006" key="3">
    <source>
        <dbReference type="Google" id="ProtNLM"/>
    </source>
</evidence>
<proteinExistence type="predicted"/>
<dbReference type="EMBL" id="CP092863">
    <property type="protein sequence ID" value="UYV61537.1"/>
    <property type="molecule type" value="Genomic_DNA"/>
</dbReference>
<name>A0ABY6JYU7_9ARAC</name>
<evidence type="ECO:0000313" key="2">
    <source>
        <dbReference type="Proteomes" id="UP001235939"/>
    </source>
</evidence>
<dbReference type="Proteomes" id="UP001235939">
    <property type="component" value="Chromosome 01"/>
</dbReference>
<reference evidence="1 2" key="1">
    <citation type="submission" date="2022-01" db="EMBL/GenBank/DDBJ databases">
        <title>A chromosomal length assembly of Cordylochernes scorpioides.</title>
        <authorList>
            <person name="Zeh D."/>
            <person name="Zeh J."/>
        </authorList>
    </citation>
    <scope>NUCLEOTIDE SEQUENCE [LARGE SCALE GENOMIC DNA]</scope>
    <source>
        <strain evidence="1">IN4F17</strain>
        <tissue evidence="1">Whole Body</tissue>
    </source>
</reference>
<sequence>MLGTWHSIGLWAVDGANYRRLGTWHSKALRAARWANQRMLGTWHSIIFGTAYSTLTSTNSAEAARGFLEIHQRDGDQLFSRIVTGDESWVHHSTPETK</sequence>
<protein>
    <recommendedName>
        <fullName evidence="3">DUF1579 domain-containing protein</fullName>
    </recommendedName>
</protein>
<accession>A0ABY6JYU7</accession>
<organism evidence="1 2">
    <name type="scientific">Cordylochernes scorpioides</name>
    <dbReference type="NCBI Taxonomy" id="51811"/>
    <lineage>
        <taxon>Eukaryota</taxon>
        <taxon>Metazoa</taxon>
        <taxon>Ecdysozoa</taxon>
        <taxon>Arthropoda</taxon>
        <taxon>Chelicerata</taxon>
        <taxon>Arachnida</taxon>
        <taxon>Pseudoscorpiones</taxon>
        <taxon>Cheliferoidea</taxon>
        <taxon>Chernetidae</taxon>
        <taxon>Cordylochernes</taxon>
    </lineage>
</organism>
<keyword evidence="2" id="KW-1185">Reference proteome</keyword>